<evidence type="ECO:0000313" key="3">
    <source>
        <dbReference type="Proteomes" id="UP000276309"/>
    </source>
</evidence>
<dbReference type="InterPro" id="IPR013096">
    <property type="entry name" value="Cupin_2"/>
</dbReference>
<organism evidence="2 3">
    <name type="scientific">Euzebyella marina</name>
    <dbReference type="NCBI Taxonomy" id="1761453"/>
    <lineage>
        <taxon>Bacteria</taxon>
        <taxon>Pseudomonadati</taxon>
        <taxon>Bacteroidota</taxon>
        <taxon>Flavobacteriia</taxon>
        <taxon>Flavobacteriales</taxon>
        <taxon>Flavobacteriaceae</taxon>
        <taxon>Euzebyella</taxon>
    </lineage>
</organism>
<dbReference type="PANTHER" id="PTHR36114:SF1">
    <property type="entry name" value="16.7 KDA PROTEIN IN WHIE LOCUS"/>
    <property type="match status" value="1"/>
</dbReference>
<proteinExistence type="predicted"/>
<keyword evidence="3" id="KW-1185">Reference proteome</keyword>
<protein>
    <submittedName>
        <fullName evidence="2">Cupin domain-containing protein</fullName>
    </submittedName>
</protein>
<dbReference type="PANTHER" id="PTHR36114">
    <property type="entry name" value="16.7 KDA PROTEIN IN WHIE LOCUS"/>
    <property type="match status" value="1"/>
</dbReference>
<dbReference type="OrthoDB" id="9806121at2"/>
<dbReference type="AlphaFoldDB" id="A0A3G2L580"/>
<gene>
    <name evidence="2" type="ORF">D1013_08500</name>
</gene>
<evidence type="ECO:0000313" key="2">
    <source>
        <dbReference type="EMBL" id="AYN67403.1"/>
    </source>
</evidence>
<dbReference type="RefSeq" id="WP_121848424.1">
    <property type="nucleotide sequence ID" value="NZ_CP032050.1"/>
</dbReference>
<dbReference type="InterPro" id="IPR014710">
    <property type="entry name" value="RmlC-like_jellyroll"/>
</dbReference>
<feature type="domain" description="Cupin type-2" evidence="1">
    <location>
        <begin position="32"/>
        <end position="100"/>
    </location>
</feature>
<accession>A0A3G2L580</accession>
<dbReference type="Gene3D" id="2.60.120.10">
    <property type="entry name" value="Jelly Rolls"/>
    <property type="match status" value="1"/>
</dbReference>
<dbReference type="InterPro" id="IPR011051">
    <property type="entry name" value="RmlC_Cupin_sf"/>
</dbReference>
<reference evidence="2 3" key="1">
    <citation type="submission" date="2018-08" db="EMBL/GenBank/DDBJ databases">
        <title>The reduced genetic potential of extracellular carbohydrate catabolism in Euzebyella marina RN62, a Flavobacteriia bacterium isolated from the hadal water.</title>
        <authorList>
            <person name="Xue C."/>
        </authorList>
    </citation>
    <scope>NUCLEOTIDE SEQUENCE [LARGE SCALE GENOMIC DNA]</scope>
    <source>
        <strain evidence="2 3">RN62</strain>
    </source>
</reference>
<name>A0A3G2L580_9FLAO</name>
<dbReference type="SUPFAM" id="SSF51182">
    <property type="entry name" value="RmlC-like cupins"/>
    <property type="match status" value="1"/>
</dbReference>
<dbReference type="EMBL" id="CP032050">
    <property type="protein sequence ID" value="AYN67403.1"/>
    <property type="molecule type" value="Genomic_DNA"/>
</dbReference>
<dbReference type="Proteomes" id="UP000276309">
    <property type="component" value="Chromosome"/>
</dbReference>
<dbReference type="KEGG" id="emar:D1013_08500"/>
<dbReference type="Pfam" id="PF07883">
    <property type="entry name" value="Cupin_2"/>
    <property type="match status" value="1"/>
</dbReference>
<dbReference type="InterPro" id="IPR052044">
    <property type="entry name" value="PKS_Associated_Protein"/>
</dbReference>
<sequence>MKISKSYAEHYKWGDECCGWHLVKSPDLSIIEELMPSGTVEKRHYHQKAQQFFRILSGKATFEIDGETVVVDEGNGIHIPPKSVHRIRNDENVDLIFLVISQPTTRGDRFDLEE</sequence>
<evidence type="ECO:0000259" key="1">
    <source>
        <dbReference type="Pfam" id="PF07883"/>
    </source>
</evidence>